<dbReference type="Pfam" id="PF18407">
    <property type="entry name" value="GNAT_like"/>
    <property type="match status" value="1"/>
</dbReference>
<sequence>MTSGTASGTALRDQHDVLLADLDGTLYRGKGAVPGAVEAVRAAAERGCRTAYVTNNASRRPADVAAHLTELGFPAEPADVATSSQAAAAMLAERLEPGSRVLVVGTEALAEEVTAVGLVPVRAADGAVAVVQGYSPDTGWRDLAEAAVALRGGALWVACNVDATLPTERGLLPGNGSMVAALRTATGLTPLVAGKPAPALLQAAARRTGATAPLVIGDRLDTDIEGGRAAGLPTLLVLTGVSTPAELLAAPQERRPDLVAADLGALAEPADALRIGPQPGWTVTRSGGSLVLSGSPDTPDPLTALRALCAVHWADGGGPVTVVADGAAAAAALSELGLVAPSDSSATVAGKATAPGAAR</sequence>
<dbReference type="AlphaFoldDB" id="A0A1M6SWP3"/>
<feature type="domain" description="GCN5-related N-acetyltransferase-like" evidence="1">
    <location>
        <begin position="278"/>
        <end position="338"/>
    </location>
</feature>
<accession>A0A1M6SWP3</accession>
<dbReference type="Pfam" id="PF13242">
    <property type="entry name" value="Hydrolase_like"/>
    <property type="match status" value="1"/>
</dbReference>
<dbReference type="NCBIfam" id="TIGR01460">
    <property type="entry name" value="HAD-SF-IIA"/>
    <property type="match status" value="1"/>
</dbReference>
<dbReference type="EMBL" id="FRAP01000007">
    <property type="protein sequence ID" value="SHK49113.1"/>
    <property type="molecule type" value="Genomic_DNA"/>
</dbReference>
<dbReference type="GO" id="GO:0005737">
    <property type="term" value="C:cytoplasm"/>
    <property type="evidence" value="ECO:0007669"/>
    <property type="project" value="TreeGrafter"/>
</dbReference>
<dbReference type="InterPro" id="IPR041065">
    <property type="entry name" value="GNAT-like"/>
</dbReference>
<reference evidence="2 3" key="1">
    <citation type="submission" date="2016-11" db="EMBL/GenBank/DDBJ databases">
        <authorList>
            <person name="Jaros S."/>
            <person name="Januszkiewicz K."/>
            <person name="Wedrychowicz H."/>
        </authorList>
    </citation>
    <scope>NUCLEOTIDE SEQUENCE [LARGE SCALE GENOMIC DNA]</scope>
    <source>
        <strain evidence="2 3">DSM 43832</strain>
    </source>
</reference>
<evidence type="ECO:0000313" key="3">
    <source>
        <dbReference type="Proteomes" id="UP000184363"/>
    </source>
</evidence>
<dbReference type="PANTHER" id="PTHR19288:SF95">
    <property type="entry name" value="D-GLYCEROL 3-PHOSPHATE PHOSPHATASE"/>
    <property type="match status" value="1"/>
</dbReference>
<dbReference type="STRING" id="1848.SAMN05443637_1073"/>
<dbReference type="InterPro" id="IPR023214">
    <property type="entry name" value="HAD_sf"/>
</dbReference>
<dbReference type="GO" id="GO:0016791">
    <property type="term" value="F:phosphatase activity"/>
    <property type="evidence" value="ECO:0007669"/>
    <property type="project" value="TreeGrafter"/>
</dbReference>
<dbReference type="PANTHER" id="PTHR19288">
    <property type="entry name" value="4-NITROPHENYLPHOSPHATASE-RELATED"/>
    <property type="match status" value="1"/>
</dbReference>
<dbReference type="Gene3D" id="3.40.50.1000">
    <property type="entry name" value="HAD superfamily/HAD-like"/>
    <property type="match status" value="2"/>
</dbReference>
<proteinExistence type="predicted"/>
<dbReference type="InterPro" id="IPR006357">
    <property type="entry name" value="HAD-SF_hydro_IIA"/>
</dbReference>
<organism evidence="2 3">
    <name type="scientific">Pseudonocardia thermophila</name>
    <dbReference type="NCBI Taxonomy" id="1848"/>
    <lineage>
        <taxon>Bacteria</taxon>
        <taxon>Bacillati</taxon>
        <taxon>Actinomycetota</taxon>
        <taxon>Actinomycetes</taxon>
        <taxon>Pseudonocardiales</taxon>
        <taxon>Pseudonocardiaceae</taxon>
        <taxon>Pseudonocardia</taxon>
    </lineage>
</organism>
<evidence type="ECO:0000313" key="2">
    <source>
        <dbReference type="EMBL" id="SHK49113.1"/>
    </source>
</evidence>
<protein>
    <submittedName>
        <fullName evidence="2">Haloacid Dehalogenase Superfamily Class (Subfamily) IIA</fullName>
    </submittedName>
</protein>
<dbReference type="InterPro" id="IPR036412">
    <property type="entry name" value="HAD-like_sf"/>
</dbReference>
<dbReference type="Proteomes" id="UP000184363">
    <property type="component" value="Unassembled WGS sequence"/>
</dbReference>
<dbReference type="SUPFAM" id="SSF56784">
    <property type="entry name" value="HAD-like"/>
    <property type="match status" value="1"/>
</dbReference>
<keyword evidence="3" id="KW-1185">Reference proteome</keyword>
<dbReference type="OrthoDB" id="3400930at2"/>
<dbReference type="Gene3D" id="3.30.300.290">
    <property type="match status" value="1"/>
</dbReference>
<evidence type="ECO:0000259" key="1">
    <source>
        <dbReference type="Pfam" id="PF18407"/>
    </source>
</evidence>
<dbReference type="Pfam" id="PF13344">
    <property type="entry name" value="Hydrolase_6"/>
    <property type="match status" value="1"/>
</dbReference>
<gene>
    <name evidence="2" type="ORF">SAMN05443637_1073</name>
</gene>
<dbReference type="RefSeq" id="WP_084754737.1">
    <property type="nucleotide sequence ID" value="NZ_CALGVN010000045.1"/>
</dbReference>
<name>A0A1M6SWP3_PSETH</name>